<protein>
    <submittedName>
        <fullName evidence="1">Uncharacterized protein</fullName>
    </submittedName>
</protein>
<evidence type="ECO:0000313" key="1">
    <source>
        <dbReference type="EMBL" id="ARQ14359.1"/>
    </source>
</evidence>
<name>A0AAN1BN96_RHIET</name>
<sequence length="65" mass="7203">MIAFLASNDARWTTGQMIDATGGPDLIDPKYAMWREFTISPKDRIPLQSVILSSYAQRCAAIAID</sequence>
<dbReference type="Proteomes" id="UP000194159">
    <property type="component" value="Plasmid pRetNXC12e"/>
</dbReference>
<evidence type="ECO:0000313" key="2">
    <source>
        <dbReference type="Proteomes" id="UP000194159"/>
    </source>
</evidence>
<keyword evidence="1" id="KW-0614">Plasmid</keyword>
<organism evidence="1 2">
    <name type="scientific">Rhizobium etli</name>
    <dbReference type="NCBI Taxonomy" id="29449"/>
    <lineage>
        <taxon>Bacteria</taxon>
        <taxon>Pseudomonadati</taxon>
        <taxon>Pseudomonadota</taxon>
        <taxon>Alphaproteobacteria</taxon>
        <taxon>Hyphomicrobiales</taxon>
        <taxon>Rhizobiaceae</taxon>
        <taxon>Rhizobium/Agrobacterium group</taxon>
        <taxon>Rhizobium</taxon>
    </lineage>
</organism>
<gene>
    <name evidence="1" type="ORF">NXC12_PE00766</name>
</gene>
<reference evidence="1 2" key="1">
    <citation type="submission" date="2017-04" db="EMBL/GenBank/DDBJ databases">
        <title>Complete genome sequences of Rhizobium genomic linages associated to common bean (phaseolus vulgaris).</title>
        <authorList>
            <person name="Santamaria R.I."/>
            <person name="Bustos P."/>
            <person name="Perez-Carrascal O."/>
            <person name="Martinez-Flores I."/>
            <person name="Juarez S."/>
            <person name="Lozano L."/>
            <person name="Miranda F."/>
            <person name="Vinuesa P."/>
            <person name="Martinez-Romero E."/>
            <person name="Cevallos M.A."/>
            <person name="Romero D."/>
            <person name="Davila G."/>
            <person name="Gonzalez V."/>
        </authorList>
    </citation>
    <scope>NUCLEOTIDE SEQUENCE [LARGE SCALE GENOMIC DNA]</scope>
    <source>
        <strain evidence="1 2">NXC12</strain>
        <plasmid evidence="2">pretnxc12e</plasmid>
    </source>
</reference>
<accession>A0AAN1BN96</accession>
<proteinExistence type="predicted"/>
<geneLocation type="plasmid" evidence="2">
    <name>pretnxc12e</name>
</geneLocation>
<dbReference type="EMBL" id="CP020911">
    <property type="protein sequence ID" value="ARQ14359.1"/>
    <property type="molecule type" value="Genomic_DNA"/>
</dbReference>
<dbReference type="AlphaFoldDB" id="A0AAN1BN96"/>